<dbReference type="InterPro" id="IPR054357">
    <property type="entry name" value="MFE-2_N"/>
</dbReference>
<dbReference type="SUPFAM" id="SSF51735">
    <property type="entry name" value="NAD(P)-binding Rossmann-fold domains"/>
    <property type="match status" value="2"/>
</dbReference>
<sequence length="853" mass="93017">MALQHFSNQTVIITSCGHGLGRNYATFFASAGANMVVHDTDEILATTIARDIKATGGIAIANSSSLQNGDQTVAAALAEFGRVDIIIYNSLPEHDRKFKGFHPQDGSSDFGVAFKGLYKTVHAAWPIFRKQKFGRFISTAGLYELPNHEEHLFDANICITTVSSYAHLGFVETVAKEGVSANILAAVIVTGTPFDGPSGYQKPDRDAALGLVASLSHKLNTRATGSMYHLRGKLCHALRWERAGGAGLRLDQRFTPGAILEKWDEVNNFADLEYPRGTSDVLSILRRAADLPEDYNKEGKRVSLHGKVAIVTGAANGLGREYALLLAKLGAKVVVNDIQDPAPVVSDIHEIGQHAIGVTAPAQNGKEIVRQTVEAYGRVDIIINNARTVRDKSIGKMTEKELDFVFSVNLDSTYEVIKAAWPHMVKQRYGRIVNITSTSGIYGNFGQVNYAAAKCGLVGLSEFLAGEGAKDNIIVNVIAPTTSTPNLLSIMPGFPKDLKPAYCAPMVALLCSDRVPFPSTGAVYEVNGGWQGRTRLQRSAGFPVSYRPDQSVPAGLDRIANFDKRGSSYPEDGPAGHRHLKETLKTARAVEKIEAGQAARGRGGIYEYNHKDVILYNLGVTAKRNDLPLVLETDLNFQPVPTFGTIPTFFSRLPVEFKDILPKWNPLGYVHGEQYLEIRKYPIPTAGKLVTHSRLLEVVDKKKAAIVTMAHITRDEATGEDAFYNEVSLFVKNAGGFGGQTQPRLSNSKTYNPPQRAPDFIYPTVGRAVGFPAPILHGLCFFGISGKHILQQYGRYKSIKGRFIESVFPGQTLRTELWKEGKTVTFQTRVVETGKVCIAGGGVELLTDSQNKL</sequence>
<organism evidence="12 13">
    <name type="scientific">Aspergillus transmontanensis</name>
    <dbReference type="NCBI Taxonomy" id="1034304"/>
    <lineage>
        <taxon>Eukaryota</taxon>
        <taxon>Fungi</taxon>
        <taxon>Dikarya</taxon>
        <taxon>Ascomycota</taxon>
        <taxon>Pezizomycotina</taxon>
        <taxon>Eurotiomycetes</taxon>
        <taxon>Eurotiomycetidae</taxon>
        <taxon>Eurotiales</taxon>
        <taxon>Aspergillaceae</taxon>
        <taxon>Aspergillus</taxon>
        <taxon>Aspergillus subgen. Circumdati</taxon>
    </lineage>
</organism>
<protein>
    <submittedName>
        <fullName evidence="12">Peroxisomal hydratase-dehydrogenase-epimerase</fullName>
    </submittedName>
</protein>
<dbReference type="Proteomes" id="UP000325433">
    <property type="component" value="Unassembled WGS sequence"/>
</dbReference>
<evidence type="ECO:0000259" key="11">
    <source>
        <dbReference type="Pfam" id="PF22622"/>
    </source>
</evidence>
<evidence type="ECO:0000256" key="3">
    <source>
        <dbReference type="ARBA" id="ARBA00006484"/>
    </source>
</evidence>
<dbReference type="GO" id="GO:0016491">
    <property type="term" value="F:oxidoreductase activity"/>
    <property type="evidence" value="ECO:0007669"/>
    <property type="project" value="UniProtKB-KW"/>
</dbReference>
<dbReference type="Pfam" id="PF01575">
    <property type="entry name" value="MaoC_dehydratas"/>
    <property type="match status" value="1"/>
</dbReference>
<name>A0A5N6VK61_9EURO</name>
<dbReference type="AlphaFoldDB" id="A0A5N6VK61"/>
<feature type="domain" description="Peroxisomal multifunctional enzyme type 2-like N-terminal" evidence="11">
    <location>
        <begin position="606"/>
        <end position="732"/>
    </location>
</feature>
<evidence type="ECO:0000256" key="5">
    <source>
        <dbReference type="ARBA" id="ARBA00022857"/>
    </source>
</evidence>
<dbReference type="PANTHER" id="PTHR45024:SF2">
    <property type="entry name" value="SCP2 DOMAIN-CONTAINING PROTEIN"/>
    <property type="match status" value="1"/>
</dbReference>
<keyword evidence="6" id="KW-0560">Oxidoreductase</keyword>
<evidence type="ECO:0000256" key="1">
    <source>
        <dbReference type="ARBA" id="ARBA00004275"/>
    </source>
</evidence>
<evidence type="ECO:0000259" key="10">
    <source>
        <dbReference type="Pfam" id="PF01575"/>
    </source>
</evidence>
<feature type="domain" description="MaoC-like" evidence="10">
    <location>
        <begin position="765"/>
        <end position="837"/>
    </location>
</feature>
<keyword evidence="13" id="KW-1185">Reference proteome</keyword>
<dbReference type="SUPFAM" id="SSF54637">
    <property type="entry name" value="Thioesterase/thiol ester dehydrase-isomerase"/>
    <property type="match status" value="2"/>
</dbReference>
<dbReference type="InterPro" id="IPR036291">
    <property type="entry name" value="NAD(P)-bd_dom_sf"/>
</dbReference>
<accession>A0A5N6VK61</accession>
<dbReference type="Gene3D" id="3.40.50.720">
    <property type="entry name" value="NAD(P)-binding Rossmann-like Domain"/>
    <property type="match status" value="2"/>
</dbReference>
<evidence type="ECO:0000313" key="12">
    <source>
        <dbReference type="EMBL" id="KAE8308559.1"/>
    </source>
</evidence>
<dbReference type="GO" id="GO:0005777">
    <property type="term" value="C:peroxisome"/>
    <property type="evidence" value="ECO:0007669"/>
    <property type="project" value="UniProtKB-SubCell"/>
</dbReference>
<evidence type="ECO:0000256" key="2">
    <source>
        <dbReference type="ARBA" id="ARBA00005005"/>
    </source>
</evidence>
<dbReference type="InterPro" id="IPR051687">
    <property type="entry name" value="Peroxisomal_Beta-Oxidation"/>
</dbReference>
<evidence type="ECO:0000256" key="6">
    <source>
        <dbReference type="ARBA" id="ARBA00023002"/>
    </source>
</evidence>
<dbReference type="InterPro" id="IPR002347">
    <property type="entry name" value="SDR_fam"/>
</dbReference>
<keyword evidence="9" id="KW-0456">Lyase</keyword>
<proteinExistence type="inferred from homology"/>
<dbReference type="PANTHER" id="PTHR45024">
    <property type="entry name" value="DEHYDROGENASES, SHORT CHAIN"/>
    <property type="match status" value="1"/>
</dbReference>
<dbReference type="GO" id="GO:0006635">
    <property type="term" value="P:fatty acid beta-oxidation"/>
    <property type="evidence" value="ECO:0007669"/>
    <property type="project" value="UniProtKB-UniPathway"/>
</dbReference>
<evidence type="ECO:0000256" key="8">
    <source>
        <dbReference type="ARBA" id="ARBA00023140"/>
    </source>
</evidence>
<dbReference type="FunFam" id="3.40.50.720:FF:000084">
    <property type="entry name" value="Short-chain dehydrogenase reductase"/>
    <property type="match status" value="1"/>
</dbReference>
<dbReference type="InterPro" id="IPR029069">
    <property type="entry name" value="HotDog_dom_sf"/>
</dbReference>
<keyword evidence="5" id="KW-0521">NADP</keyword>
<dbReference type="EMBL" id="ML738382">
    <property type="protein sequence ID" value="KAE8308559.1"/>
    <property type="molecule type" value="Genomic_DNA"/>
</dbReference>
<evidence type="ECO:0000256" key="7">
    <source>
        <dbReference type="ARBA" id="ARBA00023098"/>
    </source>
</evidence>
<dbReference type="Pfam" id="PF22622">
    <property type="entry name" value="MFE-2_hydrat-2_N"/>
    <property type="match status" value="1"/>
</dbReference>
<dbReference type="PRINTS" id="PR00081">
    <property type="entry name" value="GDHRDH"/>
</dbReference>
<dbReference type="PRINTS" id="PR00080">
    <property type="entry name" value="SDRFAMILY"/>
</dbReference>
<dbReference type="Gene3D" id="3.10.129.10">
    <property type="entry name" value="Hotdog Thioesterase"/>
    <property type="match status" value="2"/>
</dbReference>
<comment type="pathway">
    <text evidence="2">Lipid metabolism; fatty acid beta-oxidation.</text>
</comment>
<evidence type="ECO:0000313" key="13">
    <source>
        <dbReference type="Proteomes" id="UP000325433"/>
    </source>
</evidence>
<evidence type="ECO:0000256" key="9">
    <source>
        <dbReference type="ARBA" id="ARBA00023239"/>
    </source>
</evidence>
<dbReference type="Pfam" id="PF00106">
    <property type="entry name" value="adh_short"/>
    <property type="match status" value="2"/>
</dbReference>
<dbReference type="UniPathway" id="UPA00659"/>
<keyword evidence="7" id="KW-0443">Lipid metabolism</keyword>
<keyword evidence="4" id="KW-0276">Fatty acid metabolism</keyword>
<keyword evidence="8" id="KW-0576">Peroxisome</keyword>
<comment type="similarity">
    <text evidence="3">Belongs to the short-chain dehydrogenases/reductases (SDR) family.</text>
</comment>
<gene>
    <name evidence="12" type="ORF">BDV41DRAFT_592095</name>
</gene>
<comment type="subcellular location">
    <subcellularLocation>
        <location evidence="1">Peroxisome</location>
    </subcellularLocation>
</comment>
<evidence type="ECO:0000256" key="4">
    <source>
        <dbReference type="ARBA" id="ARBA00022832"/>
    </source>
</evidence>
<dbReference type="InterPro" id="IPR002539">
    <property type="entry name" value="MaoC-like_dom"/>
</dbReference>
<dbReference type="GO" id="GO:0004300">
    <property type="term" value="F:enoyl-CoA hydratase activity"/>
    <property type="evidence" value="ECO:0007669"/>
    <property type="project" value="UniProtKB-ARBA"/>
</dbReference>
<reference evidence="13" key="1">
    <citation type="submission" date="2019-04" db="EMBL/GenBank/DDBJ databases">
        <title>Friends and foes A comparative genomics studyof 23 Aspergillus species from section Flavi.</title>
        <authorList>
            <consortium name="DOE Joint Genome Institute"/>
            <person name="Kjaerbolling I."/>
            <person name="Vesth T."/>
            <person name="Frisvad J.C."/>
            <person name="Nybo J.L."/>
            <person name="Theobald S."/>
            <person name="Kildgaard S."/>
            <person name="Isbrandt T."/>
            <person name="Kuo A."/>
            <person name="Sato A."/>
            <person name="Lyhne E.K."/>
            <person name="Kogle M.E."/>
            <person name="Wiebenga A."/>
            <person name="Kun R.S."/>
            <person name="Lubbers R.J."/>
            <person name="Makela M.R."/>
            <person name="Barry K."/>
            <person name="Chovatia M."/>
            <person name="Clum A."/>
            <person name="Daum C."/>
            <person name="Haridas S."/>
            <person name="He G."/>
            <person name="LaButti K."/>
            <person name="Lipzen A."/>
            <person name="Mondo S."/>
            <person name="Riley R."/>
            <person name="Salamov A."/>
            <person name="Simmons B.A."/>
            <person name="Magnuson J.K."/>
            <person name="Henrissat B."/>
            <person name="Mortensen U.H."/>
            <person name="Larsen T.O."/>
            <person name="Devries R.P."/>
            <person name="Grigoriev I.V."/>
            <person name="Machida M."/>
            <person name="Baker S.E."/>
            <person name="Andersen M.R."/>
        </authorList>
    </citation>
    <scope>NUCLEOTIDE SEQUENCE [LARGE SCALE GENOMIC DNA]</scope>
    <source>
        <strain evidence="13">CBS 130015</strain>
    </source>
</reference>